<dbReference type="PANTHER" id="PTHR32432:SF4">
    <property type="entry name" value="CELL DIVISION PROTEIN FTSA"/>
    <property type="match status" value="1"/>
</dbReference>
<evidence type="ECO:0000256" key="3">
    <source>
        <dbReference type="ARBA" id="ARBA00023136"/>
    </source>
</evidence>
<dbReference type="GO" id="GO:0051301">
    <property type="term" value="P:cell division"/>
    <property type="evidence" value="ECO:0007669"/>
    <property type="project" value="UniProtKB-KW"/>
</dbReference>
<evidence type="ECO:0000313" key="7">
    <source>
        <dbReference type="EMBL" id="BBH27512.1"/>
    </source>
</evidence>
<dbReference type="FunCoup" id="A0A3G9JAS7">
    <property type="interactions" value="195"/>
</dbReference>
<gene>
    <name evidence="7" type="primary">ftsA</name>
    <name evidence="7" type="ORF">SG0102_24460</name>
</gene>
<comment type="similarity">
    <text evidence="5">Belongs to the FtsA/MreB family.</text>
</comment>
<dbReference type="AlphaFoldDB" id="A0A3G9JAS7"/>
<keyword evidence="1" id="KW-1003">Cell membrane</keyword>
<dbReference type="Proteomes" id="UP000268059">
    <property type="component" value="Chromosome"/>
</dbReference>
<dbReference type="InParanoid" id="A0A3G9JAS7"/>
<reference evidence="7 8" key="1">
    <citation type="submission" date="2018-11" db="EMBL/GenBank/DDBJ databases">
        <title>Novel Erysipelotrichaceae bacterium isolated from small intestine of a swine.</title>
        <authorList>
            <person name="Kim J.S."/>
            <person name="Choe H."/>
            <person name="Lee Y.R."/>
            <person name="Kim K.M."/>
            <person name="Park D.S."/>
        </authorList>
    </citation>
    <scope>NUCLEOTIDE SEQUENCE [LARGE SCALE GENOMIC DNA]</scope>
    <source>
        <strain evidence="7 8">SG0102</strain>
    </source>
</reference>
<dbReference type="PIRSF" id="PIRSF003101">
    <property type="entry name" value="FtsA"/>
    <property type="match status" value="1"/>
</dbReference>
<keyword evidence="8" id="KW-1185">Reference proteome</keyword>
<comment type="function">
    <text evidence="5">Cell division protein that is involved in the assembly of the Z ring. May serve as a membrane anchor for the Z ring.</text>
</comment>
<dbReference type="InterPro" id="IPR050696">
    <property type="entry name" value="FtsA/MreB"/>
</dbReference>
<dbReference type="SMART" id="SM00842">
    <property type="entry name" value="FtsA"/>
    <property type="match status" value="1"/>
</dbReference>
<keyword evidence="2 5" id="KW-0132">Cell division</keyword>
<evidence type="ECO:0000256" key="4">
    <source>
        <dbReference type="ARBA" id="ARBA00023306"/>
    </source>
</evidence>
<dbReference type="EMBL" id="AP019309">
    <property type="protein sequence ID" value="BBH27512.1"/>
    <property type="molecule type" value="Genomic_DNA"/>
</dbReference>
<proteinExistence type="inferred from homology"/>
<dbReference type="SUPFAM" id="SSF53067">
    <property type="entry name" value="Actin-like ATPase domain"/>
    <property type="match status" value="2"/>
</dbReference>
<dbReference type="Pfam" id="PF14450">
    <property type="entry name" value="FtsA"/>
    <property type="match status" value="1"/>
</dbReference>
<organism evidence="7 8">
    <name type="scientific">Intestinibaculum porci</name>
    <dbReference type="NCBI Taxonomy" id="2487118"/>
    <lineage>
        <taxon>Bacteria</taxon>
        <taxon>Bacillati</taxon>
        <taxon>Bacillota</taxon>
        <taxon>Erysipelotrichia</taxon>
        <taxon>Erysipelotrichales</taxon>
        <taxon>Erysipelotrichaceae</taxon>
        <taxon>Intestinibaculum</taxon>
    </lineage>
</organism>
<dbReference type="InterPro" id="IPR043129">
    <property type="entry name" value="ATPase_NBD"/>
</dbReference>
<dbReference type="KEGG" id="ebm:SG0102_24460"/>
<dbReference type="RefSeq" id="WP_125120230.1">
    <property type="nucleotide sequence ID" value="NZ_AP019309.1"/>
</dbReference>
<evidence type="ECO:0000256" key="1">
    <source>
        <dbReference type="ARBA" id="ARBA00022475"/>
    </source>
</evidence>
<sequence length="421" mass="46420">MKEIYAVLDIGSTTIKLLVAETVSANINILFSKKIPSHGIVKGNIKDMDAVVKDIRTIVKECDNELGTTMKSVALVLPSNDAKIYLGDGITKVNSANDRVGVEDVLRALKLSRRFELSKNEDVVSTIPIRYHTDTKTMEKIPLGVKSASLKADTMIVTARKKHLYSYLGAVEQAGLSLLDITIDAYASAKEAFDAAYLQEGAILIDIGYRNATIAFFEDGYLKYLSQAHVGGFDLTKAIATAWDIPLDKAELYKVKYGTCEKGLGDDDIIHTIKKDDELINYTQADLSQVLCDAVTDMMGQIKAKIDVINDGRNYETLIVGGGGELPYLDQVATKALGSPVRCYRPETIGARDMSYVPALGMIYYINDRKELLGEDAVSLTLPDISSTMNLRLKGLTKAKTEEKHKGRFKRLMDTFFSEED</sequence>
<dbReference type="GO" id="GO:0009898">
    <property type="term" value="C:cytoplasmic side of plasma membrane"/>
    <property type="evidence" value="ECO:0007669"/>
    <property type="project" value="TreeGrafter"/>
</dbReference>
<accession>A0A3G9JAS7</accession>
<name>A0A3G9JAS7_9FIRM</name>
<evidence type="ECO:0000256" key="2">
    <source>
        <dbReference type="ARBA" id="ARBA00022618"/>
    </source>
</evidence>
<dbReference type="OrthoDB" id="9768127at2"/>
<dbReference type="PANTHER" id="PTHR32432">
    <property type="entry name" value="CELL DIVISION PROTEIN FTSA-RELATED"/>
    <property type="match status" value="1"/>
</dbReference>
<evidence type="ECO:0000256" key="5">
    <source>
        <dbReference type="PIRNR" id="PIRNR003101"/>
    </source>
</evidence>
<keyword evidence="3" id="KW-0472">Membrane</keyword>
<evidence type="ECO:0000313" key="8">
    <source>
        <dbReference type="Proteomes" id="UP000268059"/>
    </source>
</evidence>
<comment type="subunit">
    <text evidence="5">Interacts with FtsZ.</text>
</comment>
<feature type="domain" description="SHS2" evidence="6">
    <location>
        <begin position="5"/>
        <end position="192"/>
    </location>
</feature>
<keyword evidence="4 5" id="KW-0131">Cell cycle</keyword>
<protein>
    <recommendedName>
        <fullName evidence="5">Cell division protein FtsA</fullName>
    </recommendedName>
</protein>
<dbReference type="InterPro" id="IPR020823">
    <property type="entry name" value="Cell_div_FtsA"/>
</dbReference>
<dbReference type="InterPro" id="IPR003494">
    <property type="entry name" value="SHS2_FtsA"/>
</dbReference>
<evidence type="ECO:0000259" key="6">
    <source>
        <dbReference type="SMART" id="SM00842"/>
    </source>
</evidence>
<dbReference type="Gene3D" id="3.30.420.40">
    <property type="match status" value="2"/>
</dbReference>
<dbReference type="GO" id="GO:0032153">
    <property type="term" value="C:cell division site"/>
    <property type="evidence" value="ECO:0007669"/>
    <property type="project" value="TreeGrafter"/>
</dbReference>